<evidence type="ECO:0000313" key="1">
    <source>
        <dbReference type="EMBL" id="CEM61299.1"/>
    </source>
</evidence>
<dbReference type="Proteomes" id="UP000042527">
    <property type="component" value="Unassembled WGS sequence"/>
</dbReference>
<keyword evidence="3" id="KW-1185">Reference proteome</keyword>
<reference evidence="3" key="1">
    <citation type="submission" date="2015-01" db="EMBL/GenBank/DDBJ databases">
        <authorList>
            <person name="Manzoor Shahid"/>
            <person name="Zubair Saima"/>
        </authorList>
    </citation>
    <scope>NUCLEOTIDE SEQUENCE [LARGE SCALE GENOMIC DNA]</scope>
    <source>
        <strain evidence="3">V1</strain>
    </source>
</reference>
<evidence type="ECO:0008006" key="5">
    <source>
        <dbReference type="Google" id="ProtNLM"/>
    </source>
</evidence>
<dbReference type="InterPro" id="IPR032675">
    <property type="entry name" value="LRR_dom_sf"/>
</dbReference>
<accession>A0A0B7GRR1</accession>
<dbReference type="RefSeq" id="WP_039914609.1">
    <property type="nucleotide sequence ID" value="NZ_CDNC01000009.1"/>
</dbReference>
<dbReference type="Gene3D" id="3.80.10.10">
    <property type="entry name" value="Ribonuclease Inhibitor"/>
    <property type="match status" value="1"/>
</dbReference>
<reference evidence="1" key="2">
    <citation type="submission" date="2015-01" db="EMBL/GenBank/DDBJ databases">
        <authorList>
            <person name="Xiang T."/>
            <person name="Song Y."/>
            <person name="Huang L."/>
            <person name="Wang B."/>
            <person name="Wu P."/>
        </authorList>
    </citation>
    <scope>NUCLEOTIDE SEQUENCE [LARGE SCALE GENOMIC DNA]</scope>
    <source>
        <strain evidence="1">V1</strain>
    </source>
</reference>
<reference evidence="2 4" key="3">
    <citation type="submission" date="2019-08" db="EMBL/GenBank/DDBJ databases">
        <authorList>
            <person name="Kuhnert P."/>
        </authorList>
    </citation>
    <scope>NUCLEOTIDE SEQUENCE [LARGE SCALE GENOMIC DNA]</scope>
    <source>
        <strain evidence="2 4">B36.5</strain>
    </source>
</reference>
<dbReference type="EMBL" id="CDNC01000009">
    <property type="protein sequence ID" value="CEM61299.1"/>
    <property type="molecule type" value="Genomic_DNA"/>
</dbReference>
<sequence length="259" mass="28972">MNKSYTGFLLLVLLVFSGLLFCCVKKQHYRNNENKQEETDFANTDNVIQLSFAKSGVSFTATLGIAQGQRVEVGGAEHVQMQENGMVTITLSGETCSLVGNVKSISIIKNDELSQLRIKSTSLINAHFSFLPALQSLKLICPELQKLSCAYTSLQSLHLNQSPKLLSLSCEHSKLNELHINRCTLLRTVVCNDNYLTELNLKYCTDLQTLHCQNNRLSNLVISPLNRLRKLNYENNFLPAENVKTIIESLAKKFGTSKS</sequence>
<dbReference type="Proteomes" id="UP000323594">
    <property type="component" value="Chromosome"/>
</dbReference>
<dbReference type="AlphaFoldDB" id="A0A0B7GRR1"/>
<evidence type="ECO:0000313" key="3">
    <source>
        <dbReference type="Proteomes" id="UP000042527"/>
    </source>
</evidence>
<protein>
    <recommendedName>
        <fullName evidence="5">Leucine-rich repeat domain-containing protein</fullName>
    </recommendedName>
</protein>
<evidence type="ECO:0000313" key="4">
    <source>
        <dbReference type="Proteomes" id="UP000323594"/>
    </source>
</evidence>
<proteinExistence type="predicted"/>
<name>A0A0B7GRR1_TREPH</name>
<evidence type="ECO:0000313" key="2">
    <source>
        <dbReference type="EMBL" id="QEJ97421.1"/>
    </source>
</evidence>
<organism evidence="1 3">
    <name type="scientific">Treponema phagedenis</name>
    <dbReference type="NCBI Taxonomy" id="162"/>
    <lineage>
        <taxon>Bacteria</taxon>
        <taxon>Pseudomonadati</taxon>
        <taxon>Spirochaetota</taxon>
        <taxon>Spirochaetia</taxon>
        <taxon>Spirochaetales</taxon>
        <taxon>Treponemataceae</taxon>
        <taxon>Treponema</taxon>
    </lineage>
</organism>
<dbReference type="EMBL" id="CP042817">
    <property type="protein sequence ID" value="QEJ97421.1"/>
    <property type="molecule type" value="Genomic_DNA"/>
</dbReference>
<dbReference type="SUPFAM" id="SSF52058">
    <property type="entry name" value="L domain-like"/>
    <property type="match status" value="1"/>
</dbReference>
<gene>
    <name evidence="2" type="ORF">FUT82_05015</name>
    <name evidence="1" type="ORF">TPHV1_170030</name>
</gene>